<dbReference type="GO" id="GO:0003677">
    <property type="term" value="F:DNA binding"/>
    <property type="evidence" value="ECO:0007669"/>
    <property type="project" value="UniProtKB-KW"/>
</dbReference>
<comment type="caution">
    <text evidence="5">The sequence shown here is derived from an EMBL/GenBank/DDBJ whole genome shotgun (WGS) entry which is preliminary data.</text>
</comment>
<dbReference type="SUPFAM" id="SSF46785">
    <property type="entry name" value="Winged helix' DNA-binding domain"/>
    <property type="match status" value="1"/>
</dbReference>
<dbReference type="Gene3D" id="1.10.10.10">
    <property type="entry name" value="Winged helix-like DNA-binding domain superfamily/Winged helix DNA-binding domain"/>
    <property type="match status" value="1"/>
</dbReference>
<dbReference type="GO" id="GO:0003700">
    <property type="term" value="F:DNA-binding transcription factor activity"/>
    <property type="evidence" value="ECO:0007669"/>
    <property type="project" value="InterPro"/>
</dbReference>
<dbReference type="AlphaFoldDB" id="A0A8J3ZZ73"/>
<dbReference type="Pfam" id="PF00392">
    <property type="entry name" value="GntR"/>
    <property type="match status" value="1"/>
</dbReference>
<dbReference type="PANTHER" id="PTHR43537">
    <property type="entry name" value="TRANSCRIPTIONAL REGULATOR, GNTR FAMILY"/>
    <property type="match status" value="1"/>
</dbReference>
<evidence type="ECO:0000256" key="2">
    <source>
        <dbReference type="ARBA" id="ARBA00023125"/>
    </source>
</evidence>
<dbReference type="EMBL" id="BOPH01000105">
    <property type="protein sequence ID" value="GIJ72752.1"/>
    <property type="molecule type" value="Genomic_DNA"/>
</dbReference>
<evidence type="ECO:0000259" key="4">
    <source>
        <dbReference type="PROSITE" id="PS50949"/>
    </source>
</evidence>
<dbReference type="RefSeq" id="WP_203932601.1">
    <property type="nucleotide sequence ID" value="NZ_BOPH01000105.1"/>
</dbReference>
<sequence length="211" mass="23176">MSEVRRSTAAVQQGIQELITAGVFAAGDRLVEDDLAHRLNVSRTPVREALHALAARGLVTRAARTWTVRRLDVRDVREMYEFRCALECMAARLAASRCSPEDARAIAAANDASRTGPSTNFTPASERVHGLIAAAANNRRLAAELAQLQLIYFSRPIATLYTPDEIEESIVEHEAVARAVADKDPDTADAAMRHHIEHAFDLVVRKLAWLG</sequence>
<evidence type="ECO:0000313" key="6">
    <source>
        <dbReference type="Proteomes" id="UP000635606"/>
    </source>
</evidence>
<evidence type="ECO:0000256" key="1">
    <source>
        <dbReference type="ARBA" id="ARBA00023015"/>
    </source>
</evidence>
<dbReference type="InterPro" id="IPR008920">
    <property type="entry name" value="TF_FadR/GntR_C"/>
</dbReference>
<keyword evidence="6" id="KW-1185">Reference proteome</keyword>
<dbReference type="SMART" id="SM00345">
    <property type="entry name" value="HTH_GNTR"/>
    <property type="match status" value="1"/>
</dbReference>
<dbReference type="SUPFAM" id="SSF48008">
    <property type="entry name" value="GntR ligand-binding domain-like"/>
    <property type="match status" value="1"/>
</dbReference>
<keyword evidence="1" id="KW-0805">Transcription regulation</keyword>
<dbReference type="SMART" id="SM00895">
    <property type="entry name" value="FCD"/>
    <property type="match status" value="1"/>
</dbReference>
<dbReference type="PROSITE" id="PS50949">
    <property type="entry name" value="HTH_GNTR"/>
    <property type="match status" value="1"/>
</dbReference>
<dbReference type="PRINTS" id="PR00035">
    <property type="entry name" value="HTHGNTR"/>
</dbReference>
<dbReference type="InterPro" id="IPR011711">
    <property type="entry name" value="GntR_C"/>
</dbReference>
<dbReference type="Gene3D" id="1.20.120.530">
    <property type="entry name" value="GntR ligand-binding domain-like"/>
    <property type="match status" value="1"/>
</dbReference>
<dbReference type="CDD" id="cd07377">
    <property type="entry name" value="WHTH_GntR"/>
    <property type="match status" value="1"/>
</dbReference>
<proteinExistence type="predicted"/>
<gene>
    <name evidence="5" type="ORF">Voc01_076690</name>
</gene>
<keyword evidence="2" id="KW-0238">DNA-binding</keyword>
<dbReference type="InterPro" id="IPR036388">
    <property type="entry name" value="WH-like_DNA-bd_sf"/>
</dbReference>
<feature type="domain" description="HTH gntR-type" evidence="4">
    <location>
        <begin position="5"/>
        <end position="76"/>
    </location>
</feature>
<dbReference type="InterPro" id="IPR000524">
    <property type="entry name" value="Tscrpt_reg_HTH_GntR"/>
</dbReference>
<accession>A0A8J3ZZ73</accession>
<organism evidence="5 6">
    <name type="scientific">Virgisporangium ochraceum</name>
    <dbReference type="NCBI Taxonomy" id="65505"/>
    <lineage>
        <taxon>Bacteria</taxon>
        <taxon>Bacillati</taxon>
        <taxon>Actinomycetota</taxon>
        <taxon>Actinomycetes</taxon>
        <taxon>Micromonosporales</taxon>
        <taxon>Micromonosporaceae</taxon>
        <taxon>Virgisporangium</taxon>
    </lineage>
</organism>
<evidence type="ECO:0000256" key="3">
    <source>
        <dbReference type="ARBA" id="ARBA00023163"/>
    </source>
</evidence>
<dbReference type="InterPro" id="IPR036390">
    <property type="entry name" value="WH_DNA-bd_sf"/>
</dbReference>
<dbReference type="Pfam" id="PF07729">
    <property type="entry name" value="FCD"/>
    <property type="match status" value="1"/>
</dbReference>
<evidence type="ECO:0000313" key="5">
    <source>
        <dbReference type="EMBL" id="GIJ72752.1"/>
    </source>
</evidence>
<name>A0A8J3ZZ73_9ACTN</name>
<dbReference type="PANTHER" id="PTHR43537:SF49">
    <property type="entry name" value="TRANSCRIPTIONAL REGULATORY PROTEIN"/>
    <property type="match status" value="1"/>
</dbReference>
<dbReference type="Proteomes" id="UP000635606">
    <property type="component" value="Unassembled WGS sequence"/>
</dbReference>
<reference evidence="5" key="1">
    <citation type="submission" date="2021-01" db="EMBL/GenBank/DDBJ databases">
        <title>Whole genome shotgun sequence of Virgisporangium ochraceum NBRC 16418.</title>
        <authorList>
            <person name="Komaki H."/>
            <person name="Tamura T."/>
        </authorList>
    </citation>
    <scope>NUCLEOTIDE SEQUENCE</scope>
    <source>
        <strain evidence="5">NBRC 16418</strain>
    </source>
</reference>
<keyword evidence="3" id="KW-0804">Transcription</keyword>
<protein>
    <submittedName>
        <fullName evidence="5">GntR family transcriptional regulator</fullName>
    </submittedName>
</protein>